<dbReference type="Proteomes" id="UP001165083">
    <property type="component" value="Unassembled WGS sequence"/>
</dbReference>
<comment type="caution">
    <text evidence="2">The sequence shown here is derived from an EMBL/GenBank/DDBJ whole genome shotgun (WGS) entry which is preliminary data.</text>
</comment>
<feature type="region of interest" description="Disordered" evidence="1">
    <location>
        <begin position="1"/>
        <end position="31"/>
    </location>
</feature>
<evidence type="ECO:0000313" key="3">
    <source>
        <dbReference type="Proteomes" id="UP001165083"/>
    </source>
</evidence>
<proteinExistence type="predicted"/>
<gene>
    <name evidence="2" type="ORF">Plil01_001653500</name>
</gene>
<sequence length="127" mass="13700">MPRWHSPYLREGAGVDGHEGDRGAVQPPRDDHVLGRKAESVLLKHAVGLSYTDFTYSEVRLASWTEEVVASFDVTNSGSVGQGDGDAVSHPAVPLAERAGDEAAQEDLEDQPPGWSIANRERHVDVG</sequence>
<feature type="compositionally biased region" description="Basic and acidic residues" evidence="1">
    <location>
        <begin position="16"/>
        <end position="31"/>
    </location>
</feature>
<name>A0A9W6XKQ2_9STRA</name>
<protein>
    <submittedName>
        <fullName evidence="2">Unnamed protein product</fullName>
    </submittedName>
</protein>
<evidence type="ECO:0000256" key="1">
    <source>
        <dbReference type="SAM" id="MobiDB-lite"/>
    </source>
</evidence>
<evidence type="ECO:0000313" key="2">
    <source>
        <dbReference type="EMBL" id="GMF40537.1"/>
    </source>
</evidence>
<dbReference type="EMBL" id="BSXW01002032">
    <property type="protein sequence ID" value="GMF40537.1"/>
    <property type="molecule type" value="Genomic_DNA"/>
</dbReference>
<feature type="region of interest" description="Disordered" evidence="1">
    <location>
        <begin position="97"/>
        <end position="127"/>
    </location>
</feature>
<dbReference type="AlphaFoldDB" id="A0A9W6XKQ2"/>
<accession>A0A9W6XKQ2</accession>
<organism evidence="2 3">
    <name type="scientific">Phytophthora lilii</name>
    <dbReference type="NCBI Taxonomy" id="2077276"/>
    <lineage>
        <taxon>Eukaryota</taxon>
        <taxon>Sar</taxon>
        <taxon>Stramenopiles</taxon>
        <taxon>Oomycota</taxon>
        <taxon>Peronosporomycetes</taxon>
        <taxon>Peronosporales</taxon>
        <taxon>Peronosporaceae</taxon>
        <taxon>Phytophthora</taxon>
    </lineage>
</organism>
<keyword evidence="3" id="KW-1185">Reference proteome</keyword>
<reference evidence="2" key="1">
    <citation type="submission" date="2023-04" db="EMBL/GenBank/DDBJ databases">
        <title>Phytophthora lilii NBRC 32176.</title>
        <authorList>
            <person name="Ichikawa N."/>
            <person name="Sato H."/>
            <person name="Tonouchi N."/>
        </authorList>
    </citation>
    <scope>NUCLEOTIDE SEQUENCE</scope>
    <source>
        <strain evidence="2">NBRC 32176</strain>
    </source>
</reference>